<organism evidence="1 2">
    <name type="scientific">Dawidia cretensis</name>
    <dbReference type="NCBI Taxonomy" id="2782350"/>
    <lineage>
        <taxon>Bacteria</taxon>
        <taxon>Pseudomonadati</taxon>
        <taxon>Bacteroidota</taxon>
        <taxon>Cytophagia</taxon>
        <taxon>Cytophagales</taxon>
        <taxon>Chryseotaleaceae</taxon>
        <taxon>Dawidia</taxon>
    </lineage>
</organism>
<dbReference type="AlphaFoldDB" id="A0AAP2E5M5"/>
<reference evidence="1 2" key="1">
    <citation type="submission" date="2021-05" db="EMBL/GenBank/DDBJ databases">
        <title>A Polyphasic approach of four new species of the genus Ohtaekwangia: Ohtaekwangia histidinii sp. nov., Ohtaekwangia cretensis sp. nov., Ohtaekwangia indiensis sp. nov., Ohtaekwangia reichenbachii sp. nov. from diverse environment.</title>
        <authorList>
            <person name="Octaviana S."/>
        </authorList>
    </citation>
    <scope>NUCLEOTIDE SEQUENCE [LARGE SCALE GENOMIC DNA]</scope>
    <source>
        <strain evidence="1 2">PWU5</strain>
    </source>
</reference>
<evidence type="ECO:0000313" key="2">
    <source>
        <dbReference type="Proteomes" id="UP001319080"/>
    </source>
</evidence>
<keyword evidence="2" id="KW-1185">Reference proteome</keyword>
<proteinExistence type="predicted"/>
<sequence>MSLIVCRQHAGELMIVSDTKLTYPSDLYPNKQTGNPGDGVIKTVIINPTTCISFAGEIAPAEEVIKTIDASDNLSVLKSKLAHYASGETDFILCTLTPEVEIFEIKNGIAVKVQSSWIGSAHAFNRFQGYYLNNLPEKHQAGSFMRMEMSPTNGSTKLSGLAAAFDRVIDDEEVPEVGGFRVAVILDNNTFQYQSYVHTYRANITITIDPRHPNQIIPITHGTASEGAYMVNFFGTREKTNSHIAVHIHQANLGLMYARIDGGLPRPTFYKMDEVDFVEFIKSNFGVGPALTTQSKAQKLLEQANIHFHARDFERAMTCFEQLLIIDKGKIRARAQYSKGICLLNLQRLQEGIIEIQAAIDLDPSLRTQAISIIPKILKAMAARTTDGS</sequence>
<dbReference type="RefSeq" id="WP_254087919.1">
    <property type="nucleotide sequence ID" value="NZ_JAHESE010000062.1"/>
</dbReference>
<dbReference type="SUPFAM" id="SSF48452">
    <property type="entry name" value="TPR-like"/>
    <property type="match status" value="1"/>
</dbReference>
<protein>
    <submittedName>
        <fullName evidence="1">Tetratricopeptide repeat protein</fullName>
    </submittedName>
</protein>
<evidence type="ECO:0000313" key="1">
    <source>
        <dbReference type="EMBL" id="MBT1712354.1"/>
    </source>
</evidence>
<dbReference type="Proteomes" id="UP001319080">
    <property type="component" value="Unassembled WGS sequence"/>
</dbReference>
<comment type="caution">
    <text evidence="1">The sequence shown here is derived from an EMBL/GenBank/DDBJ whole genome shotgun (WGS) entry which is preliminary data.</text>
</comment>
<dbReference type="InterPro" id="IPR011990">
    <property type="entry name" value="TPR-like_helical_dom_sf"/>
</dbReference>
<name>A0AAP2E5M5_9BACT</name>
<dbReference type="Gene3D" id="1.25.40.10">
    <property type="entry name" value="Tetratricopeptide repeat domain"/>
    <property type="match status" value="1"/>
</dbReference>
<dbReference type="EMBL" id="JAHESE010000062">
    <property type="protein sequence ID" value="MBT1712354.1"/>
    <property type="molecule type" value="Genomic_DNA"/>
</dbReference>
<gene>
    <name evidence="1" type="ORF">KK062_29190</name>
</gene>
<dbReference type="SMART" id="SM00028">
    <property type="entry name" value="TPR"/>
    <property type="match status" value="2"/>
</dbReference>
<dbReference type="InterPro" id="IPR019734">
    <property type="entry name" value="TPR_rpt"/>
</dbReference>
<accession>A0AAP2E5M5</accession>